<keyword evidence="2" id="KW-0378">Hydrolase</keyword>
<dbReference type="EMBL" id="BART01008034">
    <property type="protein sequence ID" value="GAG67625.1"/>
    <property type="molecule type" value="Genomic_DNA"/>
</dbReference>
<comment type="caution">
    <text evidence="4">The sequence shown here is derived from an EMBL/GenBank/DDBJ whole genome shotgun (WGS) entry which is preliminary data.</text>
</comment>
<protein>
    <recommendedName>
        <fullName evidence="3">Sulfatase N-terminal domain-containing protein</fullName>
    </recommendedName>
</protein>
<dbReference type="Gene3D" id="3.40.720.10">
    <property type="entry name" value="Alkaline Phosphatase, subunit A"/>
    <property type="match status" value="1"/>
</dbReference>
<dbReference type="Pfam" id="PF00884">
    <property type="entry name" value="Sulfatase"/>
    <property type="match status" value="1"/>
</dbReference>
<dbReference type="AlphaFoldDB" id="X0ZDE4"/>
<reference evidence="4" key="1">
    <citation type="journal article" date="2014" name="Front. Microbiol.">
        <title>High frequency of phylogenetically diverse reductive dehalogenase-homologous genes in deep subseafloor sedimentary metagenomes.</title>
        <authorList>
            <person name="Kawai M."/>
            <person name="Futagami T."/>
            <person name="Toyoda A."/>
            <person name="Takaki Y."/>
            <person name="Nishi S."/>
            <person name="Hori S."/>
            <person name="Arai W."/>
            <person name="Tsubouchi T."/>
            <person name="Morono Y."/>
            <person name="Uchiyama I."/>
            <person name="Ito T."/>
            <person name="Fujiyama A."/>
            <person name="Inagaki F."/>
            <person name="Takami H."/>
        </authorList>
    </citation>
    <scope>NUCLEOTIDE SEQUENCE</scope>
    <source>
        <strain evidence="4">Expedition CK06-06</strain>
    </source>
</reference>
<dbReference type="GO" id="GO:0005737">
    <property type="term" value="C:cytoplasm"/>
    <property type="evidence" value="ECO:0007669"/>
    <property type="project" value="TreeGrafter"/>
</dbReference>
<evidence type="ECO:0000259" key="3">
    <source>
        <dbReference type="Pfam" id="PF00884"/>
    </source>
</evidence>
<evidence type="ECO:0000256" key="1">
    <source>
        <dbReference type="ARBA" id="ARBA00022723"/>
    </source>
</evidence>
<sequence>NYYCTNPICMPNRATLLTGLYPNVHGVRSNGINLPEDTPTITKTLQKRGWHTAAIGKIHHQFWLGPYKQKTKSAESLFSWAVDKGKNDPVGKNFPLPYYGYDEVEVISGNGTVCAGHYTEWLEERAPKIAEEMKKRVQNYDNLFSLYCEGIPEDLYNTTYVQERTIAFLERHAKGNYGDKPFYLHCSFPDPHYPLYPPKKFQDLYKPEDIELSASFQDAKNLYTHKYLGHHLKNPPFKKAFLRESTEEEVRKITALTYAAISYVDYSVGKILASLEKLGYLENTMVIFTSDHGDLMGDHGLLFKGPCPFVGPCHIPLIWKVPGLTKSGVSQSLISTIDLPKTILNLLNVKERHHPPYMQGFDASQVLKNPAEKIRDCVLIENDEEVGPLEARIRHLITEDYKLTVYEGLDDFGDIYDRKNDPHELNNL</sequence>
<gene>
    <name evidence="4" type="ORF">S01H4_18149</name>
</gene>
<dbReference type="PANTHER" id="PTHR45953">
    <property type="entry name" value="IDURONATE 2-SULFATASE"/>
    <property type="match status" value="1"/>
</dbReference>
<feature type="domain" description="Sulfatase N-terminal" evidence="3">
    <location>
        <begin position="1"/>
        <end position="349"/>
    </location>
</feature>
<keyword evidence="1" id="KW-0479">Metal-binding</keyword>
<feature type="non-terminal residue" evidence="4">
    <location>
        <position position="428"/>
    </location>
</feature>
<dbReference type="GO" id="GO:0008484">
    <property type="term" value="F:sulfuric ester hydrolase activity"/>
    <property type="evidence" value="ECO:0007669"/>
    <property type="project" value="TreeGrafter"/>
</dbReference>
<name>X0ZDE4_9ZZZZ</name>
<feature type="non-terminal residue" evidence="4">
    <location>
        <position position="1"/>
    </location>
</feature>
<organism evidence="4">
    <name type="scientific">marine sediment metagenome</name>
    <dbReference type="NCBI Taxonomy" id="412755"/>
    <lineage>
        <taxon>unclassified sequences</taxon>
        <taxon>metagenomes</taxon>
        <taxon>ecological metagenomes</taxon>
    </lineage>
</organism>
<dbReference type="SUPFAM" id="SSF53649">
    <property type="entry name" value="Alkaline phosphatase-like"/>
    <property type="match status" value="1"/>
</dbReference>
<proteinExistence type="predicted"/>
<evidence type="ECO:0000256" key="2">
    <source>
        <dbReference type="ARBA" id="ARBA00022801"/>
    </source>
</evidence>
<dbReference type="GO" id="GO:0046872">
    <property type="term" value="F:metal ion binding"/>
    <property type="evidence" value="ECO:0007669"/>
    <property type="project" value="UniProtKB-KW"/>
</dbReference>
<dbReference type="InterPro" id="IPR000917">
    <property type="entry name" value="Sulfatase_N"/>
</dbReference>
<dbReference type="InterPro" id="IPR017850">
    <property type="entry name" value="Alkaline_phosphatase_core_sf"/>
</dbReference>
<dbReference type="PANTHER" id="PTHR45953:SF1">
    <property type="entry name" value="IDURONATE 2-SULFATASE"/>
    <property type="match status" value="1"/>
</dbReference>
<evidence type="ECO:0000313" key="4">
    <source>
        <dbReference type="EMBL" id="GAG67625.1"/>
    </source>
</evidence>
<accession>X0ZDE4</accession>